<accession>U5NG28</accession>
<evidence type="ECO:0000313" key="3">
    <source>
        <dbReference type="Proteomes" id="UP000017119"/>
    </source>
</evidence>
<evidence type="ECO:0000256" key="1">
    <source>
        <dbReference type="SAM" id="Phobius"/>
    </source>
</evidence>
<name>U5NG28_9MOLU</name>
<dbReference type="RefSeq" id="WP_022769979.1">
    <property type="nucleotide sequence ID" value="NC_022575.1"/>
</dbReference>
<dbReference type="PATRIC" id="fig|1403316.3.peg.375"/>
<organism evidence="2 3">
    <name type="scientific">Mycoplasma parvum str. Indiana</name>
    <dbReference type="NCBI Taxonomy" id="1403316"/>
    <lineage>
        <taxon>Bacteria</taxon>
        <taxon>Bacillati</taxon>
        <taxon>Mycoplasmatota</taxon>
        <taxon>Mollicutes</taxon>
        <taxon>Mycoplasmataceae</taxon>
        <taxon>Mycoplasma</taxon>
    </lineage>
</organism>
<dbReference type="KEGG" id="mpv:PRV_02030"/>
<dbReference type="EMBL" id="CP006771">
    <property type="protein sequence ID" value="AGX89144.1"/>
    <property type="molecule type" value="Genomic_DNA"/>
</dbReference>
<keyword evidence="3" id="KW-1185">Reference proteome</keyword>
<dbReference type="AlphaFoldDB" id="U5NG28"/>
<protein>
    <submittedName>
        <fullName evidence="2">Uncharacterized protein</fullName>
    </submittedName>
</protein>
<feature type="transmembrane region" description="Helical" evidence="1">
    <location>
        <begin position="115"/>
        <end position="135"/>
    </location>
</feature>
<feature type="transmembrane region" description="Helical" evidence="1">
    <location>
        <begin position="14"/>
        <end position="33"/>
    </location>
</feature>
<sequence length="157" mass="18829">MYYYSVKIPTSVNIFWNLWNHTVTPIAFINLLIYRFRREDSSLRVNKYEVSKKFGIYWLLNIISNIFFSFDKTQLLPYGAVTNWNWTRLTEVLKSTENNSHLDVQFSAYNFQLSFFSFIIVGAVVALSFLVFWLLSDYPFKRWNKSINLHSLIFNKY</sequence>
<feature type="transmembrane region" description="Helical" evidence="1">
    <location>
        <begin position="54"/>
        <end position="70"/>
    </location>
</feature>
<keyword evidence="1" id="KW-0812">Transmembrane</keyword>
<proteinExistence type="predicted"/>
<evidence type="ECO:0000313" key="2">
    <source>
        <dbReference type="EMBL" id="AGX89144.1"/>
    </source>
</evidence>
<dbReference type="HOGENOM" id="CLU_1675936_0_0_14"/>
<keyword evidence="1" id="KW-1133">Transmembrane helix</keyword>
<gene>
    <name evidence="2" type="ORF">PRV_02030</name>
</gene>
<keyword evidence="1" id="KW-0472">Membrane</keyword>
<dbReference type="Proteomes" id="UP000017119">
    <property type="component" value="Chromosome"/>
</dbReference>
<reference evidence="2 3" key="1">
    <citation type="journal article" date="2013" name="Genome Announc.">
        <title>Genome Sequence of Mycoplasma parvum (Formerly Eperythrozoon parvum), a Diminutive Hemoplasma of the Pig.</title>
        <authorList>
            <person name="do Nascimento N.C."/>
            <person name="Dos Santos A.P."/>
            <person name="Chu Y."/>
            <person name="Guimaraes A.M."/>
            <person name="Pagliaro A."/>
            <person name="Messick J.B."/>
        </authorList>
    </citation>
    <scope>NUCLEOTIDE SEQUENCE [LARGE SCALE GENOMIC DNA]</scope>
    <source>
        <strain evidence="2 3">Indiana</strain>
    </source>
</reference>